<evidence type="ECO:0000313" key="4">
    <source>
        <dbReference type="Proteomes" id="UP000198319"/>
    </source>
</evidence>
<dbReference type="EMBL" id="MIKE01000011">
    <property type="protein sequence ID" value="OHT46148.1"/>
    <property type="molecule type" value="Genomic_DNA"/>
</dbReference>
<name>A0A1S1J8R7_9FLAO</name>
<evidence type="ECO:0000313" key="2">
    <source>
        <dbReference type="EMBL" id="OXB22107.1"/>
    </source>
</evidence>
<keyword evidence="4" id="KW-1185">Reference proteome</keyword>
<reference evidence="3" key="2">
    <citation type="submission" date="2016-09" db="EMBL/GenBank/DDBJ databases">
        <authorList>
            <person name="Chen S."/>
            <person name="Walker E."/>
        </authorList>
    </citation>
    <scope>NUCLEOTIDE SEQUENCE [LARGE SCALE GENOMIC DNA]</scope>
    <source>
        <strain evidence="3">MSU</strain>
    </source>
</reference>
<dbReference type="Proteomes" id="UP000180252">
    <property type="component" value="Unassembled WGS sequence"/>
</dbReference>
<dbReference type="OrthoDB" id="1351933at2"/>
<evidence type="ECO:0000313" key="1">
    <source>
        <dbReference type="EMBL" id="OHT46148.1"/>
    </source>
</evidence>
<dbReference type="Proteomes" id="UP000198319">
    <property type="component" value="Unassembled WGS sequence"/>
</dbReference>
<reference evidence="1" key="1">
    <citation type="submission" date="2016-09" db="EMBL/GenBank/DDBJ databases">
        <authorList>
            <person name="Capua I."/>
            <person name="De Benedictis P."/>
            <person name="Joannis T."/>
            <person name="Lombin L.H."/>
            <person name="Cattoli G."/>
        </authorList>
    </citation>
    <scope>NUCLEOTIDE SEQUENCE [LARGE SCALE GENOMIC DNA]</scope>
    <source>
        <strain evidence="1">MSU</strain>
    </source>
</reference>
<dbReference type="EMBL" id="MUHG01000002">
    <property type="protein sequence ID" value="OXB22107.1"/>
    <property type="molecule type" value="Genomic_DNA"/>
</dbReference>
<sequence>MNFNVTQITRINQQDFVFSDKSNLTFPIPPLASSQLYRNQGVLTLKICATVYINSKDSAAPAVRTLIENDTNIEVYFDYTWDESTPDTYDVWYVEIDYISDRISQITSVTSYLRNLDPETSRGTTTQVDN</sequence>
<accession>A0A1S1J8R7</accession>
<dbReference type="STRING" id="1278819.BHE19_01125"/>
<dbReference type="AlphaFoldDB" id="A0A1S1J8R7"/>
<comment type="caution">
    <text evidence="1">The sequence shown here is derived from an EMBL/GenBank/DDBJ whole genome shotgun (WGS) entry which is preliminary data.</text>
</comment>
<gene>
    <name evidence="2" type="ORF">B0A71_01150</name>
    <name evidence="1" type="ORF">BHE19_01125</name>
</gene>
<organism evidence="1 3">
    <name type="scientific">Flavobacterium tructae</name>
    <dbReference type="NCBI Taxonomy" id="1114873"/>
    <lineage>
        <taxon>Bacteria</taxon>
        <taxon>Pseudomonadati</taxon>
        <taxon>Bacteroidota</taxon>
        <taxon>Flavobacteriia</taxon>
        <taxon>Flavobacteriales</taxon>
        <taxon>Flavobacteriaceae</taxon>
        <taxon>Flavobacterium</taxon>
    </lineage>
</organism>
<proteinExistence type="predicted"/>
<evidence type="ECO:0000313" key="3">
    <source>
        <dbReference type="Proteomes" id="UP000180252"/>
    </source>
</evidence>
<dbReference type="RefSeq" id="WP_070905928.1">
    <property type="nucleotide sequence ID" value="NZ_MIKE01000011.1"/>
</dbReference>
<reference evidence="2 4" key="3">
    <citation type="submission" date="2016-11" db="EMBL/GenBank/DDBJ databases">
        <title>Whole genomes of Flavobacteriaceae.</title>
        <authorList>
            <person name="Stine C."/>
            <person name="Li C."/>
            <person name="Tadesse D."/>
        </authorList>
    </citation>
    <scope>NUCLEOTIDE SEQUENCE [LARGE SCALE GENOMIC DNA]</scope>
    <source>
        <strain evidence="2 4">ATCC BAA-2541</strain>
    </source>
</reference>
<protein>
    <submittedName>
        <fullName evidence="1">Uncharacterized protein</fullName>
    </submittedName>
</protein>